<sequence length="806" mass="91924">MASLYQRFSTKINTNTSFPHPPEASHLLGGQVPEEENKAGKSPHHPSSRTPVQYRKKNACEDEDVRVALLISLRADCVLYRNWALLEKFLLTEDDSLASKKKVAIEDIFSGKLRAHDPEATWISSEAITYKVSPDLKYVLVAYNIVPVNKHTHIHSRPLMVLRLVCFFDREKVELTPNEVQSTALQYAGWGPKGQQLVFIFENNIYYKAQVNSPSVRLVSTGSLGVVFNGLADWLYEEEIFQSHIAHWWSPDGLRLAYATINDTLVPKMEIPMFTNALYPSGQEYRYPKAGEENPDIYLSVVSLNGPLHTVRMRKPEDPRIRKDYYITMVKWATSTKLAVNWLNRAQNNSILTLCEATTGICTKKHEDESDSWLHRQNDPPLFSRNGYRFFFTRAVPQGGRGKFFHISMSTSQPNSSTDTLQSLTSGDWDVTEILAYNEDTKLVYFLSTEDDARRRHLYSANTTGSFNRRCLSCNLSCGYVSGSFSPDANYFLLNCKGPGVPHTAVYSTKDGEYEKLLDVELNEQLNTTVNNTQMPKVEYRKISIDDYSLNMQILKPAAFIETAHYPLLLLVDSTPGGQMVTEQFLVDWTTVLVSSFNTIVMRLDGRGSGFQGTNLLHRIKKKLGEFEERDQLEALRVISQEPYIDSSRTGVYGKGYGGYLASRLLRSDENPNMFKFKINCGSAISPITDFSLYASAFSERYLGSPQASKREYEVMYSNMRWLRVRSDKSVTNKVHFQHTAKFITHLINEKANYTLQIYPDEGHFLHSRESQLHLSQSLVNFFVECFRPPEILTEEKLEQDNEDDG</sequence>
<dbReference type="InterPro" id="IPR001375">
    <property type="entry name" value="Peptidase_S9_cat"/>
</dbReference>
<dbReference type="GO" id="GO:0006508">
    <property type="term" value="P:proteolysis"/>
    <property type="evidence" value="ECO:0007669"/>
    <property type="project" value="InterPro"/>
</dbReference>
<evidence type="ECO:0000313" key="7">
    <source>
        <dbReference type="Proteomes" id="UP000694701"/>
    </source>
</evidence>
<dbReference type="FunFam" id="3.40.50.1820:FF:000003">
    <property type="entry name" value="Dipeptidyl peptidase 4"/>
    <property type="match status" value="1"/>
</dbReference>
<dbReference type="Gene3D" id="2.140.10.30">
    <property type="entry name" value="Dipeptidylpeptidase IV, N-terminal domain"/>
    <property type="match status" value="1"/>
</dbReference>
<evidence type="ECO:0000259" key="5">
    <source>
        <dbReference type="Pfam" id="PF00930"/>
    </source>
</evidence>
<dbReference type="InterPro" id="IPR050278">
    <property type="entry name" value="Serine_Prot_S9B/DPPIV"/>
</dbReference>
<evidence type="ECO:0000256" key="2">
    <source>
        <dbReference type="ARBA" id="ARBA00023180"/>
    </source>
</evidence>
<dbReference type="SUPFAM" id="SSF82171">
    <property type="entry name" value="DPP6 N-terminal domain-like"/>
    <property type="match status" value="1"/>
</dbReference>
<accession>A0A8C2KCX6</accession>
<dbReference type="Proteomes" id="UP000694701">
    <property type="component" value="Unplaced"/>
</dbReference>
<dbReference type="Pfam" id="PF00326">
    <property type="entry name" value="Peptidase_S9"/>
    <property type="match status" value="1"/>
</dbReference>
<dbReference type="InterPro" id="IPR002469">
    <property type="entry name" value="Peptidase_S9B_N"/>
</dbReference>
<evidence type="ECO:0000313" key="6">
    <source>
        <dbReference type="Ensembl" id="ENSCCRP00020106755.1"/>
    </source>
</evidence>
<dbReference type="PANTHER" id="PTHR11731">
    <property type="entry name" value="PROTEASE FAMILY S9B,C DIPEPTIDYL-PEPTIDASE IV-RELATED"/>
    <property type="match status" value="1"/>
</dbReference>
<dbReference type="Pfam" id="PF00930">
    <property type="entry name" value="DPPIV_N"/>
    <property type="match status" value="1"/>
</dbReference>
<dbReference type="Ensembl" id="ENSCCRT00020116621.1">
    <property type="protein sequence ID" value="ENSCCRP00020106755.1"/>
    <property type="gene ID" value="ENSCCRG00020048656.1"/>
</dbReference>
<evidence type="ECO:0000259" key="4">
    <source>
        <dbReference type="Pfam" id="PF00326"/>
    </source>
</evidence>
<comment type="subcellular location">
    <subcellularLocation>
        <location evidence="1">Cell membrane</location>
        <topology evidence="1">Single-pass type II membrane protein</topology>
    </subcellularLocation>
</comment>
<organism evidence="6 7">
    <name type="scientific">Cyprinus carpio</name>
    <name type="common">Common carp</name>
    <dbReference type="NCBI Taxonomy" id="7962"/>
    <lineage>
        <taxon>Eukaryota</taxon>
        <taxon>Metazoa</taxon>
        <taxon>Chordata</taxon>
        <taxon>Craniata</taxon>
        <taxon>Vertebrata</taxon>
        <taxon>Euteleostomi</taxon>
        <taxon>Actinopterygii</taxon>
        <taxon>Neopterygii</taxon>
        <taxon>Teleostei</taxon>
        <taxon>Ostariophysi</taxon>
        <taxon>Cypriniformes</taxon>
        <taxon>Cyprinidae</taxon>
        <taxon>Cyprininae</taxon>
        <taxon>Cyprinus</taxon>
    </lineage>
</organism>
<dbReference type="InterPro" id="IPR029058">
    <property type="entry name" value="AB_hydrolase_fold"/>
</dbReference>
<evidence type="ECO:0000256" key="3">
    <source>
        <dbReference type="SAM" id="MobiDB-lite"/>
    </source>
</evidence>
<feature type="domain" description="Dipeptidylpeptidase IV N-terminal" evidence="5">
    <location>
        <begin position="133"/>
        <end position="502"/>
    </location>
</feature>
<dbReference type="GO" id="GO:0015459">
    <property type="term" value="F:potassium channel regulator activity"/>
    <property type="evidence" value="ECO:0007669"/>
    <property type="project" value="TreeGrafter"/>
</dbReference>
<reference evidence="6" key="1">
    <citation type="submission" date="2025-08" db="UniProtKB">
        <authorList>
            <consortium name="Ensembl"/>
        </authorList>
    </citation>
    <scope>IDENTIFICATION</scope>
</reference>
<dbReference type="AlphaFoldDB" id="A0A8C2KCX6"/>
<feature type="region of interest" description="Disordered" evidence="3">
    <location>
        <begin position="34"/>
        <end position="55"/>
    </location>
</feature>
<evidence type="ECO:0000256" key="1">
    <source>
        <dbReference type="ARBA" id="ARBA00004401"/>
    </source>
</evidence>
<keyword evidence="2" id="KW-0325">Glycoprotein</keyword>
<dbReference type="GO" id="GO:0008236">
    <property type="term" value="F:serine-type peptidase activity"/>
    <property type="evidence" value="ECO:0007669"/>
    <property type="project" value="InterPro"/>
</dbReference>
<name>A0A8C2KCX6_CYPCA</name>
<dbReference type="GO" id="GO:0008076">
    <property type="term" value="C:voltage-gated potassium channel complex"/>
    <property type="evidence" value="ECO:0007669"/>
    <property type="project" value="TreeGrafter"/>
</dbReference>
<dbReference type="GO" id="GO:1901379">
    <property type="term" value="P:regulation of potassium ion transmembrane transport"/>
    <property type="evidence" value="ECO:0007669"/>
    <property type="project" value="TreeGrafter"/>
</dbReference>
<dbReference type="SUPFAM" id="SSF53474">
    <property type="entry name" value="alpha/beta-Hydrolases"/>
    <property type="match status" value="1"/>
</dbReference>
<feature type="domain" description="Peptidase S9 prolyl oligopeptidase catalytic" evidence="4">
    <location>
        <begin position="587"/>
        <end position="787"/>
    </location>
</feature>
<dbReference type="Gene3D" id="3.40.50.1820">
    <property type="entry name" value="alpha/beta hydrolase"/>
    <property type="match status" value="1"/>
</dbReference>
<protein>
    <submittedName>
        <fullName evidence="6">Dipeptidyl-peptidase 6b</fullName>
    </submittedName>
</protein>
<dbReference type="PANTHER" id="PTHR11731:SF201">
    <property type="entry name" value="DIPEPTIDYL AMINOPEPTIDASE-LIKE PROTEIN 6 ISOFORM X1-RELATED"/>
    <property type="match status" value="1"/>
</dbReference>
<proteinExistence type="predicted"/>